<gene>
    <name evidence="2" type="ORF">IMG5_115000</name>
</gene>
<evidence type="ECO:0008006" key="4">
    <source>
        <dbReference type="Google" id="ProtNLM"/>
    </source>
</evidence>
<feature type="transmembrane region" description="Helical" evidence="1">
    <location>
        <begin position="47"/>
        <end position="65"/>
    </location>
</feature>
<dbReference type="GeneID" id="14907380"/>
<accession>G0QU59</accession>
<dbReference type="AlphaFoldDB" id="G0QU59"/>
<evidence type="ECO:0000313" key="3">
    <source>
        <dbReference type="Proteomes" id="UP000008983"/>
    </source>
</evidence>
<reference evidence="2 3" key="1">
    <citation type="submission" date="2011-07" db="EMBL/GenBank/DDBJ databases">
        <authorList>
            <person name="Coyne R."/>
            <person name="Brami D."/>
            <person name="Johnson J."/>
            <person name="Hostetler J."/>
            <person name="Hannick L."/>
            <person name="Clark T."/>
            <person name="Cassidy-Hanley D."/>
            <person name="Inman J."/>
        </authorList>
    </citation>
    <scope>NUCLEOTIDE SEQUENCE [LARGE SCALE GENOMIC DNA]</scope>
    <source>
        <strain evidence="2 3">G5</strain>
    </source>
</reference>
<dbReference type="InParanoid" id="G0QU59"/>
<dbReference type="RefSeq" id="XP_004034726.1">
    <property type="nucleotide sequence ID" value="XM_004034678.1"/>
</dbReference>
<dbReference type="Proteomes" id="UP000008983">
    <property type="component" value="Unassembled WGS sequence"/>
</dbReference>
<feature type="transmembrane region" description="Helical" evidence="1">
    <location>
        <begin position="15"/>
        <end position="35"/>
    </location>
</feature>
<feature type="transmembrane region" description="Helical" evidence="1">
    <location>
        <begin position="71"/>
        <end position="91"/>
    </location>
</feature>
<feature type="non-terminal residue" evidence="2">
    <location>
        <position position="1"/>
    </location>
</feature>
<keyword evidence="1" id="KW-0812">Transmembrane</keyword>
<keyword evidence="1" id="KW-0472">Membrane</keyword>
<evidence type="ECO:0000256" key="1">
    <source>
        <dbReference type="SAM" id="Phobius"/>
    </source>
</evidence>
<sequence length="111" mass="13556">YFVYFSFSILVFADYFSKLIIYSDSYSSFFQIYFFKISQNSAKNSSYSISYFSNLLFELISYQFYQLILKIPLFCSFCYYFYDLILFYLIFSSYIYSDEDIIIQCYSQLIF</sequence>
<evidence type="ECO:0000313" key="2">
    <source>
        <dbReference type="EMBL" id="EGR31240.1"/>
    </source>
</evidence>
<name>G0QU59_ICHMU</name>
<organism evidence="2 3">
    <name type="scientific">Ichthyophthirius multifiliis</name>
    <name type="common">White spot disease agent</name>
    <name type="synonym">Ich</name>
    <dbReference type="NCBI Taxonomy" id="5932"/>
    <lineage>
        <taxon>Eukaryota</taxon>
        <taxon>Sar</taxon>
        <taxon>Alveolata</taxon>
        <taxon>Ciliophora</taxon>
        <taxon>Intramacronucleata</taxon>
        <taxon>Oligohymenophorea</taxon>
        <taxon>Hymenostomatida</taxon>
        <taxon>Ophryoglenina</taxon>
        <taxon>Ichthyophthirius</taxon>
    </lineage>
</organism>
<dbReference type="EMBL" id="GL983901">
    <property type="protein sequence ID" value="EGR31240.1"/>
    <property type="molecule type" value="Genomic_DNA"/>
</dbReference>
<proteinExistence type="predicted"/>
<keyword evidence="3" id="KW-1185">Reference proteome</keyword>
<keyword evidence="1" id="KW-1133">Transmembrane helix</keyword>
<protein>
    <recommendedName>
        <fullName evidence="4">Transmembrane protein</fullName>
    </recommendedName>
</protein>